<proteinExistence type="predicted"/>
<evidence type="ECO:0000256" key="1">
    <source>
        <dbReference type="SAM" id="Phobius"/>
    </source>
</evidence>
<dbReference type="AlphaFoldDB" id="A0A0A9BCZ2"/>
<keyword evidence="1" id="KW-0472">Membrane</keyword>
<dbReference type="EMBL" id="GBRH01236041">
    <property type="protein sequence ID" value="JAD61854.1"/>
    <property type="molecule type" value="Transcribed_RNA"/>
</dbReference>
<reference evidence="2" key="2">
    <citation type="journal article" date="2015" name="Data Brief">
        <title>Shoot transcriptome of the giant reed, Arundo donax.</title>
        <authorList>
            <person name="Barrero R.A."/>
            <person name="Guerrero F.D."/>
            <person name="Moolhuijzen P."/>
            <person name="Goolsby J.A."/>
            <person name="Tidwell J."/>
            <person name="Bellgard S.E."/>
            <person name="Bellgard M.I."/>
        </authorList>
    </citation>
    <scope>NUCLEOTIDE SEQUENCE</scope>
    <source>
        <tissue evidence="2">Shoot tissue taken approximately 20 cm above the soil surface</tissue>
    </source>
</reference>
<feature type="transmembrane region" description="Helical" evidence="1">
    <location>
        <begin position="12"/>
        <end position="31"/>
    </location>
</feature>
<reference evidence="2" key="1">
    <citation type="submission" date="2014-09" db="EMBL/GenBank/DDBJ databases">
        <authorList>
            <person name="Magalhaes I.L.F."/>
            <person name="Oliveira U."/>
            <person name="Santos F.R."/>
            <person name="Vidigal T.H.D.A."/>
            <person name="Brescovit A.D."/>
            <person name="Santos A.J."/>
        </authorList>
    </citation>
    <scope>NUCLEOTIDE SEQUENCE</scope>
    <source>
        <tissue evidence="2">Shoot tissue taken approximately 20 cm above the soil surface</tissue>
    </source>
</reference>
<name>A0A0A9BCZ2_ARUDO</name>
<sequence length="35" mass="4006">MIRCEGFLPNQITFVALLTASAHAGWWRLVYNGLR</sequence>
<evidence type="ECO:0000313" key="2">
    <source>
        <dbReference type="EMBL" id="JAD61854.1"/>
    </source>
</evidence>
<protein>
    <submittedName>
        <fullName evidence="2">Uncharacterized protein</fullName>
    </submittedName>
</protein>
<keyword evidence="1" id="KW-0812">Transmembrane</keyword>
<organism evidence="2">
    <name type="scientific">Arundo donax</name>
    <name type="common">Giant reed</name>
    <name type="synonym">Donax arundinaceus</name>
    <dbReference type="NCBI Taxonomy" id="35708"/>
    <lineage>
        <taxon>Eukaryota</taxon>
        <taxon>Viridiplantae</taxon>
        <taxon>Streptophyta</taxon>
        <taxon>Embryophyta</taxon>
        <taxon>Tracheophyta</taxon>
        <taxon>Spermatophyta</taxon>
        <taxon>Magnoliopsida</taxon>
        <taxon>Liliopsida</taxon>
        <taxon>Poales</taxon>
        <taxon>Poaceae</taxon>
        <taxon>PACMAD clade</taxon>
        <taxon>Arundinoideae</taxon>
        <taxon>Arundineae</taxon>
        <taxon>Arundo</taxon>
    </lineage>
</organism>
<keyword evidence="1" id="KW-1133">Transmembrane helix</keyword>
<accession>A0A0A9BCZ2</accession>